<proteinExistence type="predicted"/>
<protein>
    <submittedName>
        <fullName evidence="2">Uncharacterized protein</fullName>
    </submittedName>
</protein>
<dbReference type="AlphaFoldDB" id="A0AAD7ABD0"/>
<sequence length="114" mass="11986">MLLQLSAPTLVLVLAVLPGSSEASVHGYGAHVTAQPAEVLVIPKALLGRTIYTKSINTALIPSVTPLTLKGVATEAFTRTSELGKRANGDIQKGESFTNSKWTYYTTGLSALSL</sequence>
<gene>
    <name evidence="2" type="ORF">DFH08DRAFT_956411</name>
</gene>
<name>A0AAD7ABD0_9AGAR</name>
<feature type="signal peptide" evidence="1">
    <location>
        <begin position="1"/>
        <end position="23"/>
    </location>
</feature>
<dbReference type="EMBL" id="JARIHO010000011">
    <property type="protein sequence ID" value="KAJ7353344.1"/>
    <property type="molecule type" value="Genomic_DNA"/>
</dbReference>
<reference evidence="2" key="1">
    <citation type="submission" date="2023-03" db="EMBL/GenBank/DDBJ databases">
        <title>Massive genome expansion in bonnet fungi (Mycena s.s.) driven by repeated elements and novel gene families across ecological guilds.</title>
        <authorList>
            <consortium name="Lawrence Berkeley National Laboratory"/>
            <person name="Harder C.B."/>
            <person name="Miyauchi S."/>
            <person name="Viragh M."/>
            <person name="Kuo A."/>
            <person name="Thoen E."/>
            <person name="Andreopoulos B."/>
            <person name="Lu D."/>
            <person name="Skrede I."/>
            <person name="Drula E."/>
            <person name="Henrissat B."/>
            <person name="Morin E."/>
            <person name="Kohler A."/>
            <person name="Barry K."/>
            <person name="LaButti K."/>
            <person name="Morin E."/>
            <person name="Salamov A."/>
            <person name="Lipzen A."/>
            <person name="Mereny Z."/>
            <person name="Hegedus B."/>
            <person name="Baldrian P."/>
            <person name="Stursova M."/>
            <person name="Weitz H."/>
            <person name="Taylor A."/>
            <person name="Grigoriev I.V."/>
            <person name="Nagy L.G."/>
            <person name="Martin F."/>
            <person name="Kauserud H."/>
        </authorList>
    </citation>
    <scope>NUCLEOTIDE SEQUENCE</scope>
    <source>
        <strain evidence="2">CBHHK002</strain>
    </source>
</reference>
<dbReference type="Proteomes" id="UP001218218">
    <property type="component" value="Unassembled WGS sequence"/>
</dbReference>
<evidence type="ECO:0000256" key="1">
    <source>
        <dbReference type="SAM" id="SignalP"/>
    </source>
</evidence>
<keyword evidence="3" id="KW-1185">Reference proteome</keyword>
<comment type="caution">
    <text evidence="2">The sequence shown here is derived from an EMBL/GenBank/DDBJ whole genome shotgun (WGS) entry which is preliminary data.</text>
</comment>
<evidence type="ECO:0000313" key="3">
    <source>
        <dbReference type="Proteomes" id="UP001218218"/>
    </source>
</evidence>
<keyword evidence="1" id="KW-0732">Signal</keyword>
<feature type="chain" id="PRO_5042059888" evidence="1">
    <location>
        <begin position="24"/>
        <end position="114"/>
    </location>
</feature>
<accession>A0AAD7ABD0</accession>
<evidence type="ECO:0000313" key="2">
    <source>
        <dbReference type="EMBL" id="KAJ7353344.1"/>
    </source>
</evidence>
<organism evidence="2 3">
    <name type="scientific">Mycena albidolilacea</name>
    <dbReference type="NCBI Taxonomy" id="1033008"/>
    <lineage>
        <taxon>Eukaryota</taxon>
        <taxon>Fungi</taxon>
        <taxon>Dikarya</taxon>
        <taxon>Basidiomycota</taxon>
        <taxon>Agaricomycotina</taxon>
        <taxon>Agaricomycetes</taxon>
        <taxon>Agaricomycetidae</taxon>
        <taxon>Agaricales</taxon>
        <taxon>Marasmiineae</taxon>
        <taxon>Mycenaceae</taxon>
        <taxon>Mycena</taxon>
    </lineage>
</organism>